<protein>
    <submittedName>
        <fullName evidence="1">Uncharacterized protein</fullName>
    </submittedName>
</protein>
<dbReference type="Proteomes" id="UP001172386">
    <property type="component" value="Unassembled WGS sequence"/>
</dbReference>
<evidence type="ECO:0000313" key="1">
    <source>
        <dbReference type="EMBL" id="KAJ9651588.1"/>
    </source>
</evidence>
<evidence type="ECO:0000313" key="2">
    <source>
        <dbReference type="Proteomes" id="UP001172386"/>
    </source>
</evidence>
<dbReference type="EMBL" id="JAPDRQ010000247">
    <property type="protein sequence ID" value="KAJ9651588.1"/>
    <property type="molecule type" value="Genomic_DNA"/>
</dbReference>
<reference evidence="1" key="1">
    <citation type="submission" date="2022-10" db="EMBL/GenBank/DDBJ databases">
        <title>Culturing micro-colonial fungi from biological soil crusts in the Mojave desert and describing Neophaeococcomyces mojavensis, and introducing the new genera and species Taxawa tesnikishii.</title>
        <authorList>
            <person name="Kurbessoian T."/>
            <person name="Stajich J.E."/>
        </authorList>
    </citation>
    <scope>NUCLEOTIDE SEQUENCE</scope>
    <source>
        <strain evidence="1">JES_112</strain>
    </source>
</reference>
<name>A0ACC2ZVG7_9EURO</name>
<accession>A0ACC2ZVG7</accession>
<keyword evidence="2" id="KW-1185">Reference proteome</keyword>
<sequence>MFVLSYFVVLIAITSAIVADGTTLRPQVGQNTLGAVIFFCYILAALYLTGHLIFNIIRLFSYNNKVSDNAGKHADNSIESSSKKGAVLKRKQEDRNGERTSRRGWAIWFSGLAMASFAVLSWNMLNFLISSYIEWARRHAVPVSLRLTDVYEIEQFLSSIWSWATDSNLFRTFAEDLLADAQTWKHAQLALLYSYAWNIWMSMLGFKLNIPHLWVYFALDQILPVSFTQNLFCTALMLSKTPSETSRLPNNATLTKPATTFAYVVALFFMPTTIDTSWFFPTLFVLRILLFTPFVVDQFADNSRGTRWYSKKHDARRSNHWSLLILAVYGLCMLTNVHQFQFKVYDIARFNYAGATLRNDLIVGMVSSASYIIASR</sequence>
<comment type="caution">
    <text evidence="1">The sequence shown here is derived from an EMBL/GenBank/DDBJ whole genome shotgun (WGS) entry which is preliminary data.</text>
</comment>
<proteinExistence type="predicted"/>
<organism evidence="1 2">
    <name type="scientific">Neophaeococcomyces mojaviensis</name>
    <dbReference type="NCBI Taxonomy" id="3383035"/>
    <lineage>
        <taxon>Eukaryota</taxon>
        <taxon>Fungi</taxon>
        <taxon>Dikarya</taxon>
        <taxon>Ascomycota</taxon>
        <taxon>Pezizomycotina</taxon>
        <taxon>Eurotiomycetes</taxon>
        <taxon>Chaetothyriomycetidae</taxon>
        <taxon>Chaetothyriales</taxon>
        <taxon>Chaetothyriales incertae sedis</taxon>
        <taxon>Neophaeococcomyces</taxon>
    </lineage>
</organism>
<gene>
    <name evidence="1" type="ORF">H2198_009143</name>
</gene>